<evidence type="ECO:0000256" key="1">
    <source>
        <dbReference type="SAM" id="Phobius"/>
    </source>
</evidence>
<accession>D6U3N9</accession>
<evidence type="ECO:0000313" key="3">
    <source>
        <dbReference type="Proteomes" id="UP000004508"/>
    </source>
</evidence>
<dbReference type="AlphaFoldDB" id="D6U3N9"/>
<dbReference type="STRING" id="485913.Krac_3941"/>
<protein>
    <recommendedName>
        <fullName evidence="4">Heme exporter protein D</fullName>
    </recommendedName>
</protein>
<name>D6U3N9_KTERA</name>
<dbReference type="InParanoid" id="D6U3N9"/>
<dbReference type="Proteomes" id="UP000004508">
    <property type="component" value="Unassembled WGS sequence"/>
</dbReference>
<keyword evidence="1" id="KW-0472">Membrane</keyword>
<dbReference type="EMBL" id="ADVG01000004">
    <property type="protein sequence ID" value="EFH83029.1"/>
    <property type="molecule type" value="Genomic_DNA"/>
</dbReference>
<keyword evidence="1" id="KW-0812">Transmembrane</keyword>
<gene>
    <name evidence="2" type="ORF">Krac_3941</name>
</gene>
<evidence type="ECO:0008006" key="4">
    <source>
        <dbReference type="Google" id="ProtNLM"/>
    </source>
</evidence>
<keyword evidence="3" id="KW-1185">Reference proteome</keyword>
<proteinExistence type="predicted"/>
<reference evidence="2 3" key="1">
    <citation type="journal article" date="2011" name="Stand. Genomic Sci.">
        <title>Non-contiguous finished genome sequence and contextual data of the filamentous soil bacterium Ktedonobacter racemifer type strain (SOSP1-21).</title>
        <authorList>
            <person name="Chang Y.J."/>
            <person name="Land M."/>
            <person name="Hauser L."/>
            <person name="Chertkov O."/>
            <person name="Del Rio T.G."/>
            <person name="Nolan M."/>
            <person name="Copeland A."/>
            <person name="Tice H."/>
            <person name="Cheng J.F."/>
            <person name="Lucas S."/>
            <person name="Han C."/>
            <person name="Goodwin L."/>
            <person name="Pitluck S."/>
            <person name="Ivanova N."/>
            <person name="Ovchinikova G."/>
            <person name="Pati A."/>
            <person name="Chen A."/>
            <person name="Palaniappan K."/>
            <person name="Mavromatis K."/>
            <person name="Liolios K."/>
            <person name="Brettin T."/>
            <person name="Fiebig A."/>
            <person name="Rohde M."/>
            <person name="Abt B."/>
            <person name="Goker M."/>
            <person name="Detter J.C."/>
            <person name="Woyke T."/>
            <person name="Bristow J."/>
            <person name="Eisen J.A."/>
            <person name="Markowitz V."/>
            <person name="Hugenholtz P."/>
            <person name="Kyrpides N.C."/>
            <person name="Klenk H.P."/>
            <person name="Lapidus A."/>
        </authorList>
    </citation>
    <scope>NUCLEOTIDE SEQUENCE [LARGE SCALE GENOMIC DNA]</scope>
    <source>
        <strain evidence="3">DSM 44963</strain>
    </source>
</reference>
<feature type="transmembrane region" description="Helical" evidence="1">
    <location>
        <begin position="20"/>
        <end position="40"/>
    </location>
</feature>
<comment type="caution">
    <text evidence="2">The sequence shown here is derived from an EMBL/GenBank/DDBJ whole genome shotgun (WGS) entry which is preliminary data.</text>
</comment>
<organism evidence="2 3">
    <name type="scientific">Ktedonobacter racemifer DSM 44963</name>
    <dbReference type="NCBI Taxonomy" id="485913"/>
    <lineage>
        <taxon>Bacteria</taxon>
        <taxon>Bacillati</taxon>
        <taxon>Chloroflexota</taxon>
        <taxon>Ktedonobacteria</taxon>
        <taxon>Ktedonobacterales</taxon>
        <taxon>Ktedonobacteraceae</taxon>
        <taxon>Ktedonobacter</taxon>
    </lineage>
</organism>
<evidence type="ECO:0000313" key="2">
    <source>
        <dbReference type="EMBL" id="EFH83029.1"/>
    </source>
</evidence>
<keyword evidence="1" id="KW-1133">Transmembrane helix</keyword>
<sequence length="63" mass="7324">MSYEGGEMDETFIVQYSKVILAVLVGAFAANTLINLIHIYQWRRAINRWQREQEELAHGQDIS</sequence>